<dbReference type="InterPro" id="IPR050768">
    <property type="entry name" value="UPF0353/GerABKA_families"/>
</dbReference>
<accession>A0A3B1B5N0</accession>
<gene>
    <name evidence="3" type="ORF">MNBD_GAMMA19-100</name>
</gene>
<evidence type="ECO:0000313" key="3">
    <source>
        <dbReference type="EMBL" id="VAX00397.1"/>
    </source>
</evidence>
<dbReference type="CDD" id="cd01467">
    <property type="entry name" value="vWA_BatA_type"/>
    <property type="match status" value="1"/>
</dbReference>
<dbReference type="SUPFAM" id="SSF53300">
    <property type="entry name" value="vWA-like"/>
    <property type="match status" value="1"/>
</dbReference>
<proteinExistence type="predicted"/>
<feature type="transmembrane region" description="Helical" evidence="1">
    <location>
        <begin position="55"/>
        <end position="73"/>
    </location>
</feature>
<dbReference type="InterPro" id="IPR002035">
    <property type="entry name" value="VWF_A"/>
</dbReference>
<dbReference type="InterPro" id="IPR033881">
    <property type="entry name" value="vWA_BatA_type"/>
</dbReference>
<dbReference type="AlphaFoldDB" id="A0A3B1B5N0"/>
<dbReference type="Pfam" id="PF00092">
    <property type="entry name" value="VWA"/>
    <property type="match status" value="1"/>
</dbReference>
<dbReference type="PANTHER" id="PTHR22550:SF18">
    <property type="entry name" value="VWFA DOMAIN-CONTAINING PROTEIN"/>
    <property type="match status" value="1"/>
</dbReference>
<feature type="domain" description="VWFA" evidence="2">
    <location>
        <begin position="90"/>
        <end position="286"/>
    </location>
</feature>
<evidence type="ECO:0000259" key="2">
    <source>
        <dbReference type="PROSITE" id="PS50234"/>
    </source>
</evidence>
<keyword evidence="1" id="KW-0472">Membrane</keyword>
<feature type="transmembrane region" description="Helical" evidence="1">
    <location>
        <begin position="302"/>
        <end position="323"/>
    </location>
</feature>
<reference evidence="3" key="1">
    <citation type="submission" date="2018-06" db="EMBL/GenBank/DDBJ databases">
        <authorList>
            <person name="Zhirakovskaya E."/>
        </authorList>
    </citation>
    <scope>NUCLEOTIDE SEQUENCE</scope>
</reference>
<dbReference type="Gene3D" id="3.40.50.410">
    <property type="entry name" value="von Willebrand factor, type A domain"/>
    <property type="match status" value="1"/>
</dbReference>
<dbReference type="EMBL" id="UOFV01000208">
    <property type="protein sequence ID" value="VAX00397.1"/>
    <property type="molecule type" value="Genomic_DNA"/>
</dbReference>
<dbReference type="PANTHER" id="PTHR22550">
    <property type="entry name" value="SPORE GERMINATION PROTEIN"/>
    <property type="match status" value="1"/>
</dbReference>
<dbReference type="SMART" id="SM00327">
    <property type="entry name" value="VWA"/>
    <property type="match status" value="1"/>
</dbReference>
<dbReference type="PROSITE" id="PS50234">
    <property type="entry name" value="VWFA"/>
    <property type="match status" value="1"/>
</dbReference>
<sequence>MSIEFAWPWLFAALPLPLLALLLPRAPGVAPATLHIPFYAALQDNLQTHGGPRSRLRLLLAILAWVLLVLAATRPQLIGESIHLPVSGRSLMLAVDISGSMQNEDMQTRGLQLSRLTAVKAVAGDFIEQRKGDRIGLILFGDEAYLQAPLTFDRNTVRTLLDEAQIGLAGQQTAIGDAIGLAIKRLRKEPASNRVLILLTDGANTAGNVDPLKAADLAAREEVRIYTIGIGSGEMMIQTPFGMRRVAAGDLDEDNLKAISEKTGGRYFRAHDSNQLAKIYALLDRIEPVSEDKQTWRPINELYFWPLGAALLLSVLIALATALRGRSVVRPRSEVSRA</sequence>
<organism evidence="3">
    <name type="scientific">hydrothermal vent metagenome</name>
    <dbReference type="NCBI Taxonomy" id="652676"/>
    <lineage>
        <taxon>unclassified sequences</taxon>
        <taxon>metagenomes</taxon>
        <taxon>ecological metagenomes</taxon>
    </lineage>
</organism>
<name>A0A3B1B5N0_9ZZZZ</name>
<dbReference type="InterPro" id="IPR036465">
    <property type="entry name" value="vWFA_dom_sf"/>
</dbReference>
<evidence type="ECO:0000256" key="1">
    <source>
        <dbReference type="SAM" id="Phobius"/>
    </source>
</evidence>
<protein>
    <submittedName>
        <fullName evidence="3">Aerotolerance protein BatA</fullName>
    </submittedName>
</protein>
<keyword evidence="1" id="KW-0812">Transmembrane</keyword>
<keyword evidence="1" id="KW-1133">Transmembrane helix</keyword>